<dbReference type="AlphaFoldDB" id="A0A1T1GSQ2"/>
<sequence length="87" mass="9813">MLLTSAAYAEIATEAIQTPDRQTVAIGDSLDLMRSRMQASPMKMLSYPLQEKNQPAKLAVDYTYEIANMRYVITVVDDQVKNIKTEN</sequence>
<evidence type="ECO:0008006" key="3">
    <source>
        <dbReference type="Google" id="ProtNLM"/>
    </source>
</evidence>
<reference evidence="1 2" key="1">
    <citation type="submission" date="2017-02" db="EMBL/GenBank/DDBJ databases">
        <title>Acinetobacter sp. ANC 4945, whole genome shotgun sequencing project.</title>
        <authorList>
            <person name="Radolfova-Krizova L."/>
            <person name="Al Atrouni A."/>
            <person name="Nemec A."/>
        </authorList>
    </citation>
    <scope>NUCLEOTIDE SEQUENCE [LARGE SCALE GENOMIC DNA]</scope>
    <source>
        <strain evidence="1 2">ANC 4945</strain>
    </source>
</reference>
<evidence type="ECO:0000313" key="1">
    <source>
        <dbReference type="EMBL" id="OOV80606.1"/>
    </source>
</evidence>
<dbReference type="Proteomes" id="UP000191160">
    <property type="component" value="Unassembled WGS sequence"/>
</dbReference>
<accession>A0A1T1GSQ2</accession>
<proteinExistence type="predicted"/>
<gene>
    <name evidence="1" type="ORF">B1202_13170</name>
</gene>
<evidence type="ECO:0000313" key="2">
    <source>
        <dbReference type="Proteomes" id="UP000191160"/>
    </source>
</evidence>
<comment type="caution">
    <text evidence="1">The sequence shown here is derived from an EMBL/GenBank/DDBJ whole genome shotgun (WGS) entry which is preliminary data.</text>
</comment>
<dbReference type="EMBL" id="MVKX01000009">
    <property type="protein sequence ID" value="OOV80606.1"/>
    <property type="molecule type" value="Genomic_DNA"/>
</dbReference>
<keyword evidence="2" id="KW-1185">Reference proteome</keyword>
<organism evidence="1 2">
    <name type="scientific">Acinetobacter amyesii</name>
    <dbReference type="NCBI Taxonomy" id="2942470"/>
    <lineage>
        <taxon>Bacteria</taxon>
        <taxon>Pseudomonadati</taxon>
        <taxon>Pseudomonadota</taxon>
        <taxon>Gammaproteobacteria</taxon>
        <taxon>Moraxellales</taxon>
        <taxon>Moraxellaceae</taxon>
        <taxon>Acinetobacter</taxon>
    </lineage>
</organism>
<name>A0A1T1GSQ2_9GAMM</name>
<protein>
    <recommendedName>
        <fullName evidence="3">PepSY domain-containing protein</fullName>
    </recommendedName>
</protein>